<keyword evidence="4 10" id="KW-0808">Transferase</keyword>
<dbReference type="PANTHER" id="PTHR43442:SF3">
    <property type="entry name" value="GLUCONOKINASE-RELATED"/>
    <property type="match status" value="1"/>
</dbReference>
<dbReference type="EC" id="2.7.1.12" evidence="3 10"/>
<comment type="similarity">
    <text evidence="2 10">Belongs to the gluconokinase GntK/GntV family.</text>
</comment>
<dbReference type="GO" id="GO:0019521">
    <property type="term" value="P:D-gluconate metabolic process"/>
    <property type="evidence" value="ECO:0007669"/>
    <property type="project" value="UniProtKB-KW"/>
</dbReference>
<dbReference type="GO" id="GO:0046316">
    <property type="term" value="F:gluconokinase activity"/>
    <property type="evidence" value="ECO:0007669"/>
    <property type="project" value="UniProtKB-EC"/>
</dbReference>
<dbReference type="STRING" id="1035707.SAMN05216552_1001379"/>
<protein>
    <recommendedName>
        <fullName evidence="3 10">Gluconokinase</fullName>
        <ecNumber evidence="3 10">2.7.1.12</ecNumber>
    </recommendedName>
</protein>
<dbReference type="RefSeq" id="WP_229488756.1">
    <property type="nucleotide sequence ID" value="NZ_FPBO01000001.1"/>
</dbReference>
<evidence type="ECO:0000256" key="2">
    <source>
        <dbReference type="ARBA" id="ARBA00008420"/>
    </source>
</evidence>
<keyword evidence="6 10" id="KW-0418">Kinase</keyword>
<evidence type="ECO:0000256" key="4">
    <source>
        <dbReference type="ARBA" id="ARBA00022679"/>
    </source>
</evidence>
<evidence type="ECO:0000256" key="1">
    <source>
        <dbReference type="ARBA" id="ARBA00004761"/>
    </source>
</evidence>
<dbReference type="GO" id="GO:0005737">
    <property type="term" value="C:cytoplasm"/>
    <property type="evidence" value="ECO:0007669"/>
    <property type="project" value="TreeGrafter"/>
</dbReference>
<dbReference type="FunFam" id="3.40.50.300:FF:000522">
    <property type="entry name" value="Gluconokinase"/>
    <property type="match status" value="1"/>
</dbReference>
<evidence type="ECO:0000256" key="9">
    <source>
        <dbReference type="ARBA" id="ARBA00048090"/>
    </source>
</evidence>
<evidence type="ECO:0000256" key="10">
    <source>
        <dbReference type="RuleBase" id="RU363066"/>
    </source>
</evidence>
<name>A0A1I7F554_9BURK</name>
<gene>
    <name evidence="11" type="ORF">SAMN05216552_1001379</name>
</gene>
<evidence type="ECO:0000313" key="12">
    <source>
        <dbReference type="Proteomes" id="UP000199391"/>
    </source>
</evidence>
<dbReference type="Gene3D" id="3.40.50.300">
    <property type="entry name" value="P-loop containing nucleotide triphosphate hydrolases"/>
    <property type="match status" value="1"/>
</dbReference>
<dbReference type="SUPFAM" id="SSF52540">
    <property type="entry name" value="P-loop containing nucleoside triphosphate hydrolases"/>
    <property type="match status" value="1"/>
</dbReference>
<accession>A0A1I7F554</accession>
<organism evidence="11 12">
    <name type="scientific">Pseudoduganella namucuonensis</name>
    <dbReference type="NCBI Taxonomy" id="1035707"/>
    <lineage>
        <taxon>Bacteria</taxon>
        <taxon>Pseudomonadati</taxon>
        <taxon>Pseudomonadota</taxon>
        <taxon>Betaproteobacteria</taxon>
        <taxon>Burkholderiales</taxon>
        <taxon>Oxalobacteraceae</taxon>
        <taxon>Telluria group</taxon>
        <taxon>Pseudoduganella</taxon>
    </lineage>
</organism>
<evidence type="ECO:0000256" key="7">
    <source>
        <dbReference type="ARBA" id="ARBA00022840"/>
    </source>
</evidence>
<dbReference type="GO" id="GO:0005524">
    <property type="term" value="F:ATP binding"/>
    <property type="evidence" value="ECO:0007669"/>
    <property type="project" value="UniProtKB-KW"/>
</dbReference>
<comment type="catalytic activity">
    <reaction evidence="9 10">
        <text>D-gluconate + ATP = 6-phospho-D-gluconate + ADP + H(+)</text>
        <dbReference type="Rhea" id="RHEA:19433"/>
        <dbReference type="ChEBI" id="CHEBI:15378"/>
        <dbReference type="ChEBI" id="CHEBI:18391"/>
        <dbReference type="ChEBI" id="CHEBI:30616"/>
        <dbReference type="ChEBI" id="CHEBI:58759"/>
        <dbReference type="ChEBI" id="CHEBI:456216"/>
        <dbReference type="EC" id="2.7.1.12"/>
    </reaction>
</comment>
<dbReference type="InterPro" id="IPR027417">
    <property type="entry name" value="P-loop_NTPase"/>
</dbReference>
<evidence type="ECO:0000256" key="3">
    <source>
        <dbReference type="ARBA" id="ARBA00012054"/>
    </source>
</evidence>
<dbReference type="AlphaFoldDB" id="A0A1I7F554"/>
<dbReference type="PANTHER" id="PTHR43442">
    <property type="entry name" value="GLUCONOKINASE-RELATED"/>
    <property type="match status" value="1"/>
</dbReference>
<dbReference type="Proteomes" id="UP000199391">
    <property type="component" value="Unassembled WGS sequence"/>
</dbReference>
<evidence type="ECO:0000256" key="5">
    <source>
        <dbReference type="ARBA" id="ARBA00022741"/>
    </source>
</evidence>
<keyword evidence="12" id="KW-1185">Reference proteome</keyword>
<proteinExistence type="inferred from homology"/>
<reference evidence="12" key="1">
    <citation type="submission" date="2016-10" db="EMBL/GenBank/DDBJ databases">
        <authorList>
            <person name="Varghese N."/>
            <person name="Submissions S."/>
        </authorList>
    </citation>
    <scope>NUCLEOTIDE SEQUENCE [LARGE SCALE GENOMIC DNA]</scope>
    <source>
        <strain evidence="12">CGMCC 1.11014</strain>
    </source>
</reference>
<keyword evidence="5 10" id="KW-0547">Nucleotide-binding</keyword>
<dbReference type="NCBIfam" id="TIGR01313">
    <property type="entry name" value="therm_gnt_kin"/>
    <property type="match status" value="1"/>
</dbReference>
<dbReference type="InterPro" id="IPR006001">
    <property type="entry name" value="Therm_gnt_kin"/>
</dbReference>
<keyword evidence="7 10" id="KW-0067">ATP-binding</keyword>
<evidence type="ECO:0000313" key="11">
    <source>
        <dbReference type="EMBL" id="SFU31235.1"/>
    </source>
</evidence>
<keyword evidence="8" id="KW-0311">Gluconate utilization</keyword>
<evidence type="ECO:0000256" key="8">
    <source>
        <dbReference type="ARBA" id="ARBA00023064"/>
    </source>
</evidence>
<dbReference type="CDD" id="cd02021">
    <property type="entry name" value="GntK"/>
    <property type="match status" value="1"/>
</dbReference>
<evidence type="ECO:0000256" key="6">
    <source>
        <dbReference type="ARBA" id="ARBA00022777"/>
    </source>
</evidence>
<comment type="pathway">
    <text evidence="1">Carbohydrate acid metabolism.</text>
</comment>
<dbReference type="Pfam" id="PF13671">
    <property type="entry name" value="AAA_33"/>
    <property type="match status" value="1"/>
</dbReference>
<dbReference type="PROSITE" id="PS51257">
    <property type="entry name" value="PROKAR_LIPOPROTEIN"/>
    <property type="match status" value="1"/>
</dbReference>
<dbReference type="EMBL" id="FPBO01000001">
    <property type="protein sequence ID" value="SFU31235.1"/>
    <property type="molecule type" value="Genomic_DNA"/>
</dbReference>
<sequence length="175" mass="18829">MENNKILWVVMGVSGCGKSTVGQALALARGVPFIEGDEYHPASNVAKMSAGQPLDDDDRADWLRALRTEVRGARDSGTGLVLSCSALKRGYRDLLREADPALRFAHLDGPRALIAARMQARVDHYMPPSLLDSQFRDLQPLQADEAGISLDIRLAPADLVAAILGNERGRPDAGG</sequence>